<dbReference type="SMART" id="SM00448">
    <property type="entry name" value="REC"/>
    <property type="match status" value="1"/>
</dbReference>
<evidence type="ECO:0000259" key="12">
    <source>
        <dbReference type="PROSITE" id="PS50110"/>
    </source>
</evidence>
<keyword evidence="5" id="KW-0547">Nucleotide-binding</keyword>
<feature type="region of interest" description="Disordered" evidence="10">
    <location>
        <begin position="497"/>
        <end position="527"/>
    </location>
</feature>
<dbReference type="InterPro" id="IPR050736">
    <property type="entry name" value="Sensor_HK_Regulatory"/>
</dbReference>
<dbReference type="PROSITE" id="PS50110">
    <property type="entry name" value="RESPONSE_REGULATORY"/>
    <property type="match status" value="1"/>
</dbReference>
<evidence type="ECO:0000256" key="5">
    <source>
        <dbReference type="ARBA" id="ARBA00022741"/>
    </source>
</evidence>
<feature type="modified residue" description="4-aspartylphosphate" evidence="9">
    <location>
        <position position="59"/>
    </location>
</feature>
<accession>A0A0C1QUN8</accession>
<dbReference type="InterPro" id="IPR003594">
    <property type="entry name" value="HATPase_dom"/>
</dbReference>
<dbReference type="SMART" id="SM00388">
    <property type="entry name" value="HisKA"/>
    <property type="match status" value="1"/>
</dbReference>
<dbReference type="InterPro" id="IPR013656">
    <property type="entry name" value="PAS_4"/>
</dbReference>
<dbReference type="Pfam" id="PF02518">
    <property type="entry name" value="HATPase_c"/>
    <property type="match status" value="1"/>
</dbReference>
<dbReference type="SMART" id="SM00387">
    <property type="entry name" value="HATPase_c"/>
    <property type="match status" value="1"/>
</dbReference>
<dbReference type="EMBL" id="JHEG04000001">
    <property type="protein sequence ID" value="KAF3885032.1"/>
    <property type="molecule type" value="Genomic_DNA"/>
</dbReference>
<keyword evidence="16" id="KW-1185">Reference proteome</keyword>
<dbReference type="PROSITE" id="PS50113">
    <property type="entry name" value="PAC"/>
    <property type="match status" value="1"/>
</dbReference>
<sequence>MNNTSISILLVEDSPSDAKLLQQTLSRLGGEKWQVSHFERLVDAIDACSDNGFDIALLDLSLPDSEGLNTVAEFHAAEPNIPIVVLTGFDDEEIALQAVAKRAQDYLVKGQITPQLLGRAIRYAIERGQVLKKMEESERRFRGIFEQTFQLMGLLSPEGIVLEINKTTLDICGVETDACVGKPFWELPRWNYCETSEWLKTAVAKAASGEFVREEQQVCGQDDTEIWIDFSLKPLKDNTGKVVLLIVEGRDISDRKRAEAEIRNAWEVERDLNDLKSKFVSMVSHEFRNPMTVIRTAVEILETYNKELSEQQKGKYFGQIQSALRQMLQLLDEVLLLGRSDAGKLEYQPSALDLDSFCNELVQTLQQSAGENYQINFSIQGEQTSVEMDENLLRHILTNLLSNAIKYSPKGGAIQFDLAYQDDRVNFRIQDSGIGIPLKDQQRLFETFHRASNVGRIQGTGLGLSIVKKCVELHQGLIQLESDVGVGTTFTVTLPLKPNNPKSGELTDEPWDSQKSALNPDYYRDES</sequence>
<dbReference type="InterPro" id="IPR004358">
    <property type="entry name" value="Sig_transdc_His_kin-like_C"/>
</dbReference>
<dbReference type="Pfam" id="PF00072">
    <property type="entry name" value="Response_reg"/>
    <property type="match status" value="1"/>
</dbReference>
<dbReference type="SUPFAM" id="SSF55874">
    <property type="entry name" value="ATPase domain of HSP90 chaperone/DNA topoisomerase II/histidine kinase"/>
    <property type="match status" value="1"/>
</dbReference>
<dbReference type="InterPro" id="IPR005467">
    <property type="entry name" value="His_kinase_dom"/>
</dbReference>
<dbReference type="SUPFAM" id="SSF55785">
    <property type="entry name" value="PYP-like sensor domain (PAS domain)"/>
    <property type="match status" value="1"/>
</dbReference>
<evidence type="ECO:0000259" key="11">
    <source>
        <dbReference type="PROSITE" id="PS50109"/>
    </source>
</evidence>
<gene>
    <name evidence="15" type="ORF">DA73_0233090</name>
    <name evidence="14" type="ORF">DA73_0400005820</name>
</gene>
<dbReference type="CDD" id="cd00156">
    <property type="entry name" value="REC"/>
    <property type="match status" value="1"/>
</dbReference>
<dbReference type="PANTHER" id="PTHR43711">
    <property type="entry name" value="TWO-COMPONENT HISTIDINE KINASE"/>
    <property type="match status" value="1"/>
</dbReference>
<proteinExistence type="predicted"/>
<dbReference type="CDD" id="cd00082">
    <property type="entry name" value="HisKA"/>
    <property type="match status" value="1"/>
</dbReference>
<dbReference type="InterPro" id="IPR000014">
    <property type="entry name" value="PAS"/>
</dbReference>
<evidence type="ECO:0000259" key="13">
    <source>
        <dbReference type="PROSITE" id="PS50113"/>
    </source>
</evidence>
<dbReference type="SUPFAM" id="SSF47384">
    <property type="entry name" value="Homodimeric domain of signal transducing histidine kinase"/>
    <property type="match status" value="1"/>
</dbReference>
<dbReference type="InterPro" id="IPR036890">
    <property type="entry name" value="HATPase_C_sf"/>
</dbReference>
<keyword evidence="3 9" id="KW-0597">Phosphoprotein</keyword>
<dbReference type="Gene3D" id="1.10.287.130">
    <property type="match status" value="1"/>
</dbReference>
<evidence type="ECO:0000256" key="6">
    <source>
        <dbReference type="ARBA" id="ARBA00022777"/>
    </source>
</evidence>
<dbReference type="InterPro" id="IPR036097">
    <property type="entry name" value="HisK_dim/P_sf"/>
</dbReference>
<dbReference type="Pfam" id="PF08448">
    <property type="entry name" value="PAS_4"/>
    <property type="match status" value="1"/>
</dbReference>
<dbReference type="Pfam" id="PF00512">
    <property type="entry name" value="HisKA"/>
    <property type="match status" value="1"/>
</dbReference>
<keyword evidence="7" id="KW-0067">ATP-binding</keyword>
<dbReference type="STRING" id="1479485.DA73_0233090"/>
<dbReference type="CDD" id="cd00075">
    <property type="entry name" value="HATPase"/>
    <property type="match status" value="1"/>
</dbReference>
<dbReference type="Gene3D" id="3.30.565.10">
    <property type="entry name" value="Histidine kinase-like ATPase, C-terminal domain"/>
    <property type="match status" value="1"/>
</dbReference>
<evidence type="ECO:0000256" key="9">
    <source>
        <dbReference type="PROSITE-ProRule" id="PRU00169"/>
    </source>
</evidence>
<evidence type="ECO:0000256" key="2">
    <source>
        <dbReference type="ARBA" id="ARBA00012438"/>
    </source>
</evidence>
<dbReference type="SMART" id="SM00086">
    <property type="entry name" value="PAC"/>
    <property type="match status" value="1"/>
</dbReference>
<evidence type="ECO:0000256" key="1">
    <source>
        <dbReference type="ARBA" id="ARBA00000085"/>
    </source>
</evidence>
<evidence type="ECO:0000256" key="10">
    <source>
        <dbReference type="SAM" id="MobiDB-lite"/>
    </source>
</evidence>
<feature type="domain" description="Histidine kinase" evidence="11">
    <location>
        <begin position="282"/>
        <end position="498"/>
    </location>
</feature>
<dbReference type="CDD" id="cd00130">
    <property type="entry name" value="PAS"/>
    <property type="match status" value="1"/>
</dbReference>
<dbReference type="SUPFAM" id="SSF52172">
    <property type="entry name" value="CheY-like"/>
    <property type="match status" value="1"/>
</dbReference>
<comment type="caution">
    <text evidence="15">The sequence shown here is derived from an EMBL/GenBank/DDBJ whole genome shotgun (WGS) entry which is preliminary data.</text>
</comment>
<dbReference type="EC" id="2.7.13.3" evidence="2"/>
<reference evidence="15" key="1">
    <citation type="journal article" date="2015" name="Genome Announc.">
        <title>Draft Genome Sequence of Tolypothrix boutellei Strain VB521301.</title>
        <authorList>
            <person name="Chandrababunaidu M.M."/>
            <person name="Singh D."/>
            <person name="Sen D."/>
            <person name="Bhan S."/>
            <person name="Das S."/>
            <person name="Gupta A."/>
            <person name="Adhikary S.P."/>
            <person name="Tripathy S."/>
        </authorList>
    </citation>
    <scope>NUCLEOTIDE SEQUENCE</scope>
    <source>
        <strain evidence="15">VB521301</strain>
    </source>
</reference>
<dbReference type="RefSeq" id="WP_038088822.1">
    <property type="nucleotide sequence ID" value="NZ_JHEG04000001.1"/>
</dbReference>
<name>A0A0C1QUN8_9CYAN</name>
<dbReference type="Proteomes" id="UP000029738">
    <property type="component" value="Unassembled WGS sequence"/>
</dbReference>
<dbReference type="Gene3D" id="3.30.450.20">
    <property type="entry name" value="PAS domain"/>
    <property type="match status" value="1"/>
</dbReference>
<dbReference type="OrthoDB" id="517825at2"/>
<evidence type="ECO:0000256" key="7">
    <source>
        <dbReference type="ARBA" id="ARBA00022840"/>
    </source>
</evidence>
<dbReference type="PANTHER" id="PTHR43711:SF26">
    <property type="entry name" value="SENSOR HISTIDINE KINASE RCSC"/>
    <property type="match status" value="1"/>
</dbReference>
<dbReference type="PRINTS" id="PR00344">
    <property type="entry name" value="BCTRLSENSOR"/>
</dbReference>
<evidence type="ECO:0000256" key="8">
    <source>
        <dbReference type="ARBA" id="ARBA00023012"/>
    </source>
</evidence>
<dbReference type="InterPro" id="IPR011006">
    <property type="entry name" value="CheY-like_superfamily"/>
</dbReference>
<dbReference type="AlphaFoldDB" id="A0A0C1QUN8"/>
<feature type="domain" description="PAC" evidence="13">
    <location>
        <begin position="212"/>
        <end position="264"/>
    </location>
</feature>
<keyword evidence="6 15" id="KW-0418">Kinase</keyword>
<reference evidence="14" key="2">
    <citation type="submission" date="2019-11" db="EMBL/GenBank/DDBJ databases">
        <title>Improved Assembly of Tolypothrix boutellei genome.</title>
        <authorList>
            <person name="Sarangi A.N."/>
            <person name="Mukherjee M."/>
            <person name="Ghosh S."/>
            <person name="Singh D."/>
            <person name="Das A."/>
            <person name="Kant S."/>
            <person name="Prusty A."/>
            <person name="Tripathy S."/>
        </authorList>
    </citation>
    <scope>NUCLEOTIDE SEQUENCE</scope>
    <source>
        <strain evidence="14">VB521301</strain>
    </source>
</reference>
<dbReference type="GO" id="GO:0000155">
    <property type="term" value="F:phosphorelay sensor kinase activity"/>
    <property type="evidence" value="ECO:0007669"/>
    <property type="project" value="InterPro"/>
</dbReference>
<organism evidence="15">
    <name type="scientific">Tolypothrix bouteillei VB521301</name>
    <dbReference type="NCBI Taxonomy" id="1479485"/>
    <lineage>
        <taxon>Bacteria</taxon>
        <taxon>Bacillati</taxon>
        <taxon>Cyanobacteriota</taxon>
        <taxon>Cyanophyceae</taxon>
        <taxon>Nostocales</taxon>
        <taxon>Tolypothrichaceae</taxon>
        <taxon>Tolypothrix</taxon>
    </lineage>
</organism>
<dbReference type="EMBL" id="JHEG02000058">
    <property type="protein sequence ID" value="KIE09229.1"/>
    <property type="molecule type" value="Genomic_DNA"/>
</dbReference>
<dbReference type="InterPro" id="IPR001789">
    <property type="entry name" value="Sig_transdc_resp-reg_receiver"/>
</dbReference>
<evidence type="ECO:0000313" key="16">
    <source>
        <dbReference type="Proteomes" id="UP000029738"/>
    </source>
</evidence>
<keyword evidence="8" id="KW-0902">Two-component regulatory system</keyword>
<evidence type="ECO:0000313" key="15">
    <source>
        <dbReference type="EMBL" id="KIE09229.1"/>
    </source>
</evidence>
<dbReference type="NCBIfam" id="TIGR00229">
    <property type="entry name" value="sensory_box"/>
    <property type="match status" value="1"/>
</dbReference>
<dbReference type="FunFam" id="3.30.565.10:FF:000037">
    <property type="entry name" value="Hybrid sensor histidine kinase/response regulator"/>
    <property type="match status" value="1"/>
</dbReference>
<evidence type="ECO:0000256" key="3">
    <source>
        <dbReference type="ARBA" id="ARBA00022553"/>
    </source>
</evidence>
<dbReference type="InterPro" id="IPR001610">
    <property type="entry name" value="PAC"/>
</dbReference>
<feature type="domain" description="Response regulatory" evidence="12">
    <location>
        <begin position="7"/>
        <end position="124"/>
    </location>
</feature>
<dbReference type="InterPro" id="IPR003661">
    <property type="entry name" value="HisK_dim/P_dom"/>
</dbReference>
<evidence type="ECO:0000313" key="14">
    <source>
        <dbReference type="EMBL" id="KAF3885032.1"/>
    </source>
</evidence>
<dbReference type="PROSITE" id="PS50109">
    <property type="entry name" value="HIS_KIN"/>
    <property type="match status" value="1"/>
</dbReference>
<evidence type="ECO:0000256" key="4">
    <source>
        <dbReference type="ARBA" id="ARBA00022679"/>
    </source>
</evidence>
<protein>
    <recommendedName>
        <fullName evidence="2">histidine kinase</fullName>
        <ecNumber evidence="2">2.7.13.3</ecNumber>
    </recommendedName>
</protein>
<dbReference type="GO" id="GO:0005524">
    <property type="term" value="F:ATP binding"/>
    <property type="evidence" value="ECO:0007669"/>
    <property type="project" value="UniProtKB-KW"/>
</dbReference>
<comment type="catalytic activity">
    <reaction evidence="1">
        <text>ATP + protein L-histidine = ADP + protein N-phospho-L-histidine.</text>
        <dbReference type="EC" id="2.7.13.3"/>
    </reaction>
</comment>
<dbReference type="InterPro" id="IPR000700">
    <property type="entry name" value="PAS-assoc_C"/>
</dbReference>
<keyword evidence="4" id="KW-0808">Transferase</keyword>
<dbReference type="InterPro" id="IPR035965">
    <property type="entry name" value="PAS-like_dom_sf"/>
</dbReference>
<dbReference type="Gene3D" id="3.40.50.2300">
    <property type="match status" value="1"/>
</dbReference>